<keyword evidence="2" id="KW-1185">Reference proteome</keyword>
<protein>
    <submittedName>
        <fullName evidence="1">Uncharacterized protein</fullName>
    </submittedName>
</protein>
<dbReference type="EMBL" id="BAER01000045">
    <property type="protein sequence ID" value="GAC32909.1"/>
    <property type="molecule type" value="Genomic_DNA"/>
</dbReference>
<evidence type="ECO:0000313" key="2">
    <source>
        <dbReference type="Proteomes" id="UP000006322"/>
    </source>
</evidence>
<gene>
    <name evidence="1" type="ORF">GPLA_2002</name>
</gene>
<dbReference type="STRING" id="1129793.GPLA_2002"/>
<organism evidence="1 2">
    <name type="scientific">Paraglaciecola polaris LMG 21857</name>
    <dbReference type="NCBI Taxonomy" id="1129793"/>
    <lineage>
        <taxon>Bacteria</taxon>
        <taxon>Pseudomonadati</taxon>
        <taxon>Pseudomonadota</taxon>
        <taxon>Gammaproteobacteria</taxon>
        <taxon>Alteromonadales</taxon>
        <taxon>Alteromonadaceae</taxon>
        <taxon>Paraglaciecola</taxon>
    </lineage>
</organism>
<dbReference type="AlphaFoldDB" id="K6YJK8"/>
<sequence>MTTITLDTRIEDFYFDMQSAHAILVCLNESVKKNKDKQLAPIFTKLRTFELAMAESLSKFEKLYQVEQFPHSATVDIQEVLLCKWQTEQLNNSLSELYEELPNLSTFASSRKIEKAALDGFYGVRSLIARALDLLNDQLSNPAKKAA</sequence>
<reference evidence="2" key="1">
    <citation type="journal article" date="2014" name="Environ. Microbiol.">
        <title>Comparative genomics of the marine bacterial genus Glaciecola reveals the high degree of genomic diversity and genomic characteristic for cold adaptation.</title>
        <authorList>
            <person name="Qin Q.L."/>
            <person name="Xie B.B."/>
            <person name="Yu Y."/>
            <person name="Shu Y.L."/>
            <person name="Rong J.C."/>
            <person name="Zhang Y.J."/>
            <person name="Zhao D.L."/>
            <person name="Chen X.L."/>
            <person name="Zhang X.Y."/>
            <person name="Chen B."/>
            <person name="Zhou B.C."/>
            <person name="Zhang Y.Z."/>
        </authorList>
    </citation>
    <scope>NUCLEOTIDE SEQUENCE [LARGE SCALE GENOMIC DNA]</scope>
    <source>
        <strain evidence="2">LMG 21857</strain>
    </source>
</reference>
<comment type="caution">
    <text evidence="1">The sequence shown here is derived from an EMBL/GenBank/DDBJ whole genome shotgun (WGS) entry which is preliminary data.</text>
</comment>
<dbReference type="RefSeq" id="WP_007104693.1">
    <property type="nucleotide sequence ID" value="NZ_BAER01000045.1"/>
</dbReference>
<proteinExistence type="predicted"/>
<evidence type="ECO:0000313" key="1">
    <source>
        <dbReference type="EMBL" id="GAC32909.1"/>
    </source>
</evidence>
<accession>K6YJK8</accession>
<name>K6YJK8_9ALTE</name>
<dbReference type="Proteomes" id="UP000006322">
    <property type="component" value="Unassembled WGS sequence"/>
</dbReference>